<evidence type="ECO:0000256" key="1">
    <source>
        <dbReference type="SAM" id="MobiDB-lite"/>
    </source>
</evidence>
<dbReference type="RefSeq" id="XP_045959267.1">
    <property type="nucleotide sequence ID" value="XM_046105852.1"/>
</dbReference>
<reference evidence="2" key="1">
    <citation type="journal article" date="2021" name="Nat. Commun.">
        <title>Genetic determinants of endophytism in the Arabidopsis root mycobiome.</title>
        <authorList>
            <person name="Mesny F."/>
            <person name="Miyauchi S."/>
            <person name="Thiergart T."/>
            <person name="Pickel B."/>
            <person name="Atanasova L."/>
            <person name="Karlsson M."/>
            <person name="Huettel B."/>
            <person name="Barry K.W."/>
            <person name="Haridas S."/>
            <person name="Chen C."/>
            <person name="Bauer D."/>
            <person name="Andreopoulos W."/>
            <person name="Pangilinan J."/>
            <person name="LaButti K."/>
            <person name="Riley R."/>
            <person name="Lipzen A."/>
            <person name="Clum A."/>
            <person name="Drula E."/>
            <person name="Henrissat B."/>
            <person name="Kohler A."/>
            <person name="Grigoriev I.V."/>
            <person name="Martin F.M."/>
            <person name="Hacquard S."/>
        </authorList>
    </citation>
    <scope>NUCLEOTIDE SEQUENCE</scope>
    <source>
        <strain evidence="2">MPI-SDFR-AT-0073</strain>
    </source>
</reference>
<dbReference type="InterPro" id="IPR029063">
    <property type="entry name" value="SAM-dependent_MTases_sf"/>
</dbReference>
<dbReference type="SUPFAM" id="SSF53335">
    <property type="entry name" value="S-adenosyl-L-methionine-dependent methyltransferases"/>
    <property type="match status" value="1"/>
</dbReference>
<evidence type="ECO:0000313" key="3">
    <source>
        <dbReference type="Proteomes" id="UP000758603"/>
    </source>
</evidence>
<dbReference type="AlphaFoldDB" id="A0A9P8UMU7"/>
<gene>
    <name evidence="2" type="ORF">BKA67DRAFT_644563</name>
</gene>
<feature type="region of interest" description="Disordered" evidence="1">
    <location>
        <begin position="17"/>
        <end position="173"/>
    </location>
</feature>
<proteinExistence type="predicted"/>
<dbReference type="GeneID" id="70134743"/>
<accession>A0A9P8UMU7</accession>
<dbReference type="EMBL" id="JAGPXC010000003">
    <property type="protein sequence ID" value="KAH6655002.1"/>
    <property type="molecule type" value="Genomic_DNA"/>
</dbReference>
<dbReference type="Proteomes" id="UP000758603">
    <property type="component" value="Unassembled WGS sequence"/>
</dbReference>
<comment type="caution">
    <text evidence="2">The sequence shown here is derived from an EMBL/GenBank/DDBJ whole genome shotgun (WGS) entry which is preliminary data.</text>
</comment>
<feature type="compositionally biased region" description="Low complexity" evidence="1">
    <location>
        <begin position="44"/>
        <end position="55"/>
    </location>
</feature>
<sequence length="619" mass="68408">MLDIYWADHKRERVGDRKIRKEREEQEAKAKVNEGDGKKHESLRSSVSITSSASSEKAFGLFSNKGRRKLAASSSFDYTTGPPLSPTESPRGRSEAAHGVNRLLSHKGTSETSKPHGDGACLPVQQPQSVDVHSSPSPRDSIFSKRTQLSLATASTLDGSPPRNSVSGKSEHVMQTLGPSSFVVKTTQVMVAPRSMDCDIDHLVSEVNISSDRIKAPMPPSESIPEEGTPMPFDGSDSALLLTRLSQTPPPLEALGVADRSIAAEGILELSNLDPWKPHHQWDRAQPQDIPGSFFEKKTQSPAASNHYISPNLSALQREIHMMAAASPELMLANLRSEMFEASDSRVYKELEMTKKRWMFSALHYGAKLDQGSFIPGFQKSSRVARVLAIYETHASATFLAALYPAIKIYHLSPSPISPNLFPNIQPILVPAITVTAASRPLPPQLFSSVICLSMPSLFSSMDIPPLLRNVHRCLSGGGALHLMIVDPEPVPSSMGPKLRQWLIENLLTNLEQTFRTTLPSRTLPTWLAVSRLRGKGSTIMSLSIPAVSESFAKIRGVKDPGPVKAELRCETIRMLWREVWGSFVHAKRWWWEEEEILEECAIFGTYWVYSHVIAVKED</sequence>
<feature type="compositionally biased region" description="Basic and acidic residues" evidence="1">
    <location>
        <begin position="17"/>
        <end position="43"/>
    </location>
</feature>
<name>A0A9P8UMU7_9PEZI</name>
<organism evidence="2 3">
    <name type="scientific">Truncatella angustata</name>
    <dbReference type="NCBI Taxonomy" id="152316"/>
    <lineage>
        <taxon>Eukaryota</taxon>
        <taxon>Fungi</taxon>
        <taxon>Dikarya</taxon>
        <taxon>Ascomycota</taxon>
        <taxon>Pezizomycotina</taxon>
        <taxon>Sordariomycetes</taxon>
        <taxon>Xylariomycetidae</taxon>
        <taxon>Amphisphaeriales</taxon>
        <taxon>Sporocadaceae</taxon>
        <taxon>Truncatella</taxon>
    </lineage>
</organism>
<protein>
    <submittedName>
        <fullName evidence="2">Uncharacterized protein</fullName>
    </submittedName>
</protein>
<dbReference type="OrthoDB" id="3902588at2759"/>
<feature type="compositionally biased region" description="Polar residues" evidence="1">
    <location>
        <begin position="125"/>
        <end position="168"/>
    </location>
</feature>
<evidence type="ECO:0000313" key="2">
    <source>
        <dbReference type="EMBL" id="KAH6655002.1"/>
    </source>
</evidence>
<keyword evidence="3" id="KW-1185">Reference proteome</keyword>